<dbReference type="PANTHER" id="PTHR43335:SF8">
    <property type="entry name" value="ABC TRANSPORTER, ATP-BINDING PROTEIN"/>
    <property type="match status" value="1"/>
</dbReference>
<evidence type="ECO:0000256" key="2">
    <source>
        <dbReference type="ARBA" id="ARBA00022448"/>
    </source>
</evidence>
<evidence type="ECO:0000313" key="4">
    <source>
        <dbReference type="EMBL" id="MCQ4922099.1"/>
    </source>
</evidence>
<dbReference type="Pfam" id="PF00005">
    <property type="entry name" value="ABC_tran"/>
    <property type="match status" value="1"/>
</dbReference>
<keyword evidence="5" id="KW-1185">Reference proteome</keyword>
<dbReference type="EMBL" id="JANGAC010000002">
    <property type="protein sequence ID" value="MCQ4922099.1"/>
    <property type="molecule type" value="Genomic_DNA"/>
</dbReference>
<dbReference type="Proteomes" id="UP001524478">
    <property type="component" value="Unassembled WGS sequence"/>
</dbReference>
<reference evidence="4 5" key="1">
    <citation type="submission" date="2022-06" db="EMBL/GenBank/DDBJ databases">
        <title>Isolation of gut microbiota from human fecal samples.</title>
        <authorList>
            <person name="Pamer E.G."/>
            <person name="Barat B."/>
            <person name="Waligurski E."/>
            <person name="Medina S."/>
            <person name="Paddock L."/>
            <person name="Mostad J."/>
        </authorList>
    </citation>
    <scope>NUCLEOTIDE SEQUENCE [LARGE SCALE GENOMIC DNA]</scope>
    <source>
        <strain evidence="4 5">DFI.7.95</strain>
    </source>
</reference>
<evidence type="ECO:0000256" key="1">
    <source>
        <dbReference type="ARBA" id="ARBA00005417"/>
    </source>
</evidence>
<evidence type="ECO:0000313" key="5">
    <source>
        <dbReference type="Proteomes" id="UP001524478"/>
    </source>
</evidence>
<keyword evidence="4" id="KW-0547">Nucleotide-binding</keyword>
<feature type="domain" description="ABC transporter" evidence="3">
    <location>
        <begin position="6"/>
        <end position="234"/>
    </location>
</feature>
<sequence length="307" mass="35048">MKDYAVKLNHITKTYGKKKVIEDISINVRIGDIYGLIGKNGAGKTTILKLISGLIRQNSGSMEILGEVTEHGLNRARKRTGSLVENSYLYPYFDGEKNLEYYRIQKGLKDKKVVEETLKLVGLYDVNKKKFSKYSLGMKQRLGIAQAIMGRPDLLILDEPINGLDPTGIVELRELLLKINRELGTTIILSSHILNELFMIANRYAFIHDGTLIEEVSKEELDEKCRRYLKLKVNDAKKTTVILEKELDILHYKVLNNNEIEIYEELNNLNLITKILIENNVEIKSINEGAQTLEEYFIKLIGGYINA</sequence>
<evidence type="ECO:0000259" key="3">
    <source>
        <dbReference type="PROSITE" id="PS50893"/>
    </source>
</evidence>
<keyword evidence="4" id="KW-0067">ATP-binding</keyword>
<dbReference type="InterPro" id="IPR003439">
    <property type="entry name" value="ABC_transporter-like_ATP-bd"/>
</dbReference>
<protein>
    <submittedName>
        <fullName evidence="4">ATP-binding cassette domain-containing protein</fullName>
    </submittedName>
</protein>
<dbReference type="GO" id="GO:0005524">
    <property type="term" value="F:ATP binding"/>
    <property type="evidence" value="ECO:0007669"/>
    <property type="project" value="UniProtKB-KW"/>
</dbReference>
<organism evidence="4 5">
    <name type="scientific">Tissierella carlieri</name>
    <dbReference type="NCBI Taxonomy" id="689904"/>
    <lineage>
        <taxon>Bacteria</taxon>
        <taxon>Bacillati</taxon>
        <taxon>Bacillota</taxon>
        <taxon>Tissierellia</taxon>
        <taxon>Tissierellales</taxon>
        <taxon>Tissierellaceae</taxon>
        <taxon>Tissierella</taxon>
    </lineage>
</organism>
<proteinExistence type="inferred from homology"/>
<comment type="similarity">
    <text evidence="1">Belongs to the ABC transporter superfamily.</text>
</comment>
<dbReference type="InterPro" id="IPR017871">
    <property type="entry name" value="ABC_transporter-like_CS"/>
</dbReference>
<dbReference type="SMART" id="SM00382">
    <property type="entry name" value="AAA"/>
    <property type="match status" value="1"/>
</dbReference>
<keyword evidence="2" id="KW-0813">Transport</keyword>
<name>A0ABT1S6K9_9FIRM</name>
<dbReference type="RefSeq" id="WP_216562860.1">
    <property type="nucleotide sequence ID" value="NZ_JAHLOH010000056.1"/>
</dbReference>
<dbReference type="PROSITE" id="PS00211">
    <property type="entry name" value="ABC_TRANSPORTER_1"/>
    <property type="match status" value="1"/>
</dbReference>
<dbReference type="InterPro" id="IPR003593">
    <property type="entry name" value="AAA+_ATPase"/>
</dbReference>
<dbReference type="PANTHER" id="PTHR43335">
    <property type="entry name" value="ABC TRANSPORTER, ATP-BINDING PROTEIN"/>
    <property type="match status" value="1"/>
</dbReference>
<accession>A0ABT1S6K9</accession>
<dbReference type="PROSITE" id="PS50893">
    <property type="entry name" value="ABC_TRANSPORTER_2"/>
    <property type="match status" value="1"/>
</dbReference>
<gene>
    <name evidence="4" type="ORF">NE686_03295</name>
</gene>
<comment type="caution">
    <text evidence="4">The sequence shown here is derived from an EMBL/GenBank/DDBJ whole genome shotgun (WGS) entry which is preliminary data.</text>
</comment>